<organism evidence="2 3">
    <name type="scientific">Plutella xylostella</name>
    <name type="common">Diamondback moth</name>
    <name type="synonym">Plutella maculipennis</name>
    <dbReference type="NCBI Taxonomy" id="51655"/>
    <lineage>
        <taxon>Eukaryota</taxon>
        <taxon>Metazoa</taxon>
        <taxon>Ecdysozoa</taxon>
        <taxon>Arthropoda</taxon>
        <taxon>Hexapoda</taxon>
        <taxon>Insecta</taxon>
        <taxon>Pterygota</taxon>
        <taxon>Neoptera</taxon>
        <taxon>Endopterygota</taxon>
        <taxon>Lepidoptera</taxon>
        <taxon>Glossata</taxon>
        <taxon>Ditrysia</taxon>
        <taxon>Yponomeutoidea</taxon>
        <taxon>Plutellidae</taxon>
        <taxon>Plutella</taxon>
    </lineage>
</organism>
<evidence type="ECO:0000256" key="1">
    <source>
        <dbReference type="SAM" id="Phobius"/>
    </source>
</evidence>
<evidence type="ECO:0000313" key="2">
    <source>
        <dbReference type="EMBL" id="KAG7303561.1"/>
    </source>
</evidence>
<gene>
    <name evidence="2" type="ORF">JYU34_012090</name>
</gene>
<proteinExistence type="predicted"/>
<sequence>MGSVSSFFEFIKATFRATESVFKFVAFTITVTALAVVILALSVTSIGLGYHYCSADFYLSQIKDYQLIIDGSGYTFAWTWDYDYMKYFWYYNDHYRSQWTSKTYEPFPGTISVTEFWYHNRYTREMVERRFLKRLLGVRKNGSPRRIEDHFADHNVPLDHLVPLLKLESALHNLTSSAAPARPHTIHLDWKEIVGKLYRAVAKNRSNDYYKDGWSPDDEDVT</sequence>
<keyword evidence="1" id="KW-0812">Transmembrane</keyword>
<accession>A0ABQ7QEA7</accession>
<comment type="caution">
    <text evidence="2">The sequence shown here is derived from an EMBL/GenBank/DDBJ whole genome shotgun (WGS) entry which is preliminary data.</text>
</comment>
<feature type="transmembrane region" description="Helical" evidence="1">
    <location>
        <begin position="21"/>
        <end position="50"/>
    </location>
</feature>
<protein>
    <submittedName>
        <fullName evidence="2">Uncharacterized protein</fullName>
    </submittedName>
</protein>
<reference evidence="2 3" key="1">
    <citation type="submission" date="2021-06" db="EMBL/GenBank/DDBJ databases">
        <title>A haploid diamondback moth (Plutella xylostella L.) genome assembly resolves 31 chromosomes and identifies a diamide resistance mutation.</title>
        <authorList>
            <person name="Ward C.M."/>
            <person name="Perry K.D."/>
            <person name="Baker G."/>
            <person name="Powis K."/>
            <person name="Heckel D.G."/>
            <person name="Baxter S.W."/>
        </authorList>
    </citation>
    <scope>NUCLEOTIDE SEQUENCE [LARGE SCALE GENOMIC DNA]</scope>
    <source>
        <strain evidence="2 3">LV</strain>
        <tissue evidence="2">Single pupa</tissue>
    </source>
</reference>
<name>A0ABQ7QEA7_PLUXY</name>
<dbReference type="EMBL" id="JAHIBW010000016">
    <property type="protein sequence ID" value="KAG7303561.1"/>
    <property type="molecule type" value="Genomic_DNA"/>
</dbReference>
<evidence type="ECO:0000313" key="3">
    <source>
        <dbReference type="Proteomes" id="UP000823941"/>
    </source>
</evidence>
<keyword evidence="1" id="KW-0472">Membrane</keyword>
<keyword evidence="3" id="KW-1185">Reference proteome</keyword>
<dbReference type="Proteomes" id="UP000823941">
    <property type="component" value="Chromosome 16"/>
</dbReference>
<keyword evidence="1" id="KW-1133">Transmembrane helix</keyword>